<proteinExistence type="inferred from homology"/>
<keyword evidence="3" id="KW-0520">NAD</keyword>
<dbReference type="SUPFAM" id="SSF51735">
    <property type="entry name" value="NAD(P)-binding Rossmann-fold domains"/>
    <property type="match status" value="1"/>
</dbReference>
<evidence type="ECO:0000256" key="2">
    <source>
        <dbReference type="ARBA" id="ARBA00023002"/>
    </source>
</evidence>
<dbReference type="SUPFAM" id="SSF52283">
    <property type="entry name" value="Formate/glycerate dehydrogenase catalytic domain-like"/>
    <property type="match status" value="1"/>
</dbReference>
<reference evidence="7" key="2">
    <citation type="journal article" date="2021" name="PeerJ">
        <title>Extensive microbial diversity within the chicken gut microbiome revealed by metagenomics and culture.</title>
        <authorList>
            <person name="Gilroy R."/>
            <person name="Ravi A."/>
            <person name="Getino M."/>
            <person name="Pursley I."/>
            <person name="Horton D.L."/>
            <person name="Alikhan N.F."/>
            <person name="Baker D."/>
            <person name="Gharbi K."/>
            <person name="Hall N."/>
            <person name="Watson M."/>
            <person name="Adriaenssens E.M."/>
            <person name="Foster-Nyarko E."/>
            <person name="Jarju S."/>
            <person name="Secka A."/>
            <person name="Antonio M."/>
            <person name="Oren A."/>
            <person name="Chaudhuri R.R."/>
            <person name="La Ragione R."/>
            <person name="Hildebrand F."/>
            <person name="Pallen M.J."/>
        </authorList>
    </citation>
    <scope>NUCLEOTIDE SEQUENCE</scope>
    <source>
        <strain evidence="7">6276</strain>
    </source>
</reference>
<evidence type="ECO:0000256" key="1">
    <source>
        <dbReference type="ARBA" id="ARBA00005854"/>
    </source>
</evidence>
<dbReference type="InterPro" id="IPR036291">
    <property type="entry name" value="NAD(P)-bd_dom_sf"/>
</dbReference>
<dbReference type="PANTHER" id="PTHR43026:SF1">
    <property type="entry name" value="2-HYDROXYACID DEHYDROGENASE HOMOLOG 1-RELATED"/>
    <property type="match status" value="1"/>
</dbReference>
<evidence type="ECO:0000313" key="7">
    <source>
        <dbReference type="EMBL" id="HIS37208.1"/>
    </source>
</evidence>
<dbReference type="GO" id="GO:0008720">
    <property type="term" value="F:D-lactate dehydrogenase (NAD+) activity"/>
    <property type="evidence" value="ECO:0007669"/>
    <property type="project" value="TreeGrafter"/>
</dbReference>
<dbReference type="EMBL" id="DVIU01000221">
    <property type="protein sequence ID" value="HIS37208.1"/>
    <property type="molecule type" value="Genomic_DNA"/>
</dbReference>
<protein>
    <recommendedName>
        <fullName evidence="9">Hydroxyacid dehydrogenase</fullName>
    </recommendedName>
</protein>
<gene>
    <name evidence="7" type="ORF">IAC10_11370</name>
</gene>
<keyword evidence="2 4" id="KW-0560">Oxidoreductase</keyword>
<dbReference type="PROSITE" id="PS00671">
    <property type="entry name" value="D_2_HYDROXYACID_DH_3"/>
    <property type="match status" value="1"/>
</dbReference>
<dbReference type="InterPro" id="IPR006139">
    <property type="entry name" value="D-isomer_2_OHA_DH_cat_dom"/>
</dbReference>
<reference evidence="7" key="1">
    <citation type="submission" date="2020-10" db="EMBL/GenBank/DDBJ databases">
        <authorList>
            <person name="Gilroy R."/>
        </authorList>
    </citation>
    <scope>NUCLEOTIDE SEQUENCE</scope>
    <source>
        <strain evidence="7">6276</strain>
    </source>
</reference>
<dbReference type="PROSITE" id="PS00670">
    <property type="entry name" value="D_2_HYDROXYACID_DH_2"/>
    <property type="match status" value="1"/>
</dbReference>
<evidence type="ECO:0008006" key="9">
    <source>
        <dbReference type="Google" id="ProtNLM"/>
    </source>
</evidence>
<comment type="caution">
    <text evidence="7">The sequence shown here is derived from an EMBL/GenBank/DDBJ whole genome shotgun (WGS) entry which is preliminary data.</text>
</comment>
<dbReference type="InterPro" id="IPR006140">
    <property type="entry name" value="D-isomer_DH_NAD-bd"/>
</dbReference>
<sequence length="342" mass="38493">MAVNMIVFEFRENEKKFFEDNNFENFNIIFYTECLNEDFVKTLPQDLLDNTSVISVFINSEVTEEVINSFKNLRIIATRSTGYDHINIESAKKRNIAVVNVENYGETSVAQFTMGLLILLVRKIIPASFYIKNVPNHDTDFTGRDISKLTLGVIGTGSIGAAVCRAAKCFNMNVIANDLTERKELIEEFGIKYMSLEDLLKSSDAVSLHIPYTGDNYHMLGKQQFEIMKNGAMLINTSRGEIVDLPAMYEFIENKKLGGAALDVLACESINFGCKNLAHKLNTVPMACLNEAIYVEKLEKFDNVIITPHIAYDTQDSIDFILDKSMRAVMDVIRGGKMGRIV</sequence>
<dbReference type="Proteomes" id="UP000823928">
    <property type="component" value="Unassembled WGS sequence"/>
</dbReference>
<dbReference type="AlphaFoldDB" id="A0A9D1F0L0"/>
<name>A0A9D1F0L0_9BACT</name>
<evidence type="ECO:0000259" key="5">
    <source>
        <dbReference type="Pfam" id="PF00389"/>
    </source>
</evidence>
<dbReference type="PANTHER" id="PTHR43026">
    <property type="entry name" value="2-HYDROXYACID DEHYDROGENASE HOMOLOG 1-RELATED"/>
    <property type="match status" value="1"/>
</dbReference>
<comment type="similarity">
    <text evidence="1 4">Belongs to the D-isomer specific 2-hydroxyacid dehydrogenase family.</text>
</comment>
<organism evidence="7 8">
    <name type="scientific">Candidatus Scatousia excrementigallinarum</name>
    <dbReference type="NCBI Taxonomy" id="2840935"/>
    <lineage>
        <taxon>Bacteria</taxon>
        <taxon>Candidatus Scatousia</taxon>
    </lineage>
</organism>
<feature type="domain" description="D-isomer specific 2-hydroxyacid dehydrogenase NAD-binding" evidence="6">
    <location>
        <begin position="115"/>
        <end position="311"/>
    </location>
</feature>
<evidence type="ECO:0000256" key="3">
    <source>
        <dbReference type="ARBA" id="ARBA00023027"/>
    </source>
</evidence>
<feature type="domain" description="D-isomer specific 2-hydroxyacid dehydrogenase catalytic" evidence="5">
    <location>
        <begin position="7"/>
        <end position="340"/>
    </location>
</feature>
<dbReference type="InterPro" id="IPR058205">
    <property type="entry name" value="D-LDH-like"/>
</dbReference>
<accession>A0A9D1F0L0</accession>
<evidence type="ECO:0000259" key="6">
    <source>
        <dbReference type="Pfam" id="PF02826"/>
    </source>
</evidence>
<dbReference type="Pfam" id="PF02826">
    <property type="entry name" value="2-Hacid_dh_C"/>
    <property type="match status" value="1"/>
</dbReference>
<dbReference type="Gene3D" id="3.40.50.720">
    <property type="entry name" value="NAD(P)-binding Rossmann-like Domain"/>
    <property type="match status" value="2"/>
</dbReference>
<dbReference type="InterPro" id="IPR029753">
    <property type="entry name" value="D-isomer_DH_CS"/>
</dbReference>
<evidence type="ECO:0000256" key="4">
    <source>
        <dbReference type="RuleBase" id="RU003719"/>
    </source>
</evidence>
<evidence type="ECO:0000313" key="8">
    <source>
        <dbReference type="Proteomes" id="UP000823928"/>
    </source>
</evidence>
<dbReference type="Pfam" id="PF00389">
    <property type="entry name" value="2-Hacid_dh"/>
    <property type="match status" value="1"/>
</dbReference>
<dbReference type="GO" id="GO:0051287">
    <property type="term" value="F:NAD binding"/>
    <property type="evidence" value="ECO:0007669"/>
    <property type="project" value="InterPro"/>
</dbReference>